<comment type="caution">
    <text evidence="4">The sequence shown here is derived from an EMBL/GenBank/DDBJ whole genome shotgun (WGS) entry which is preliminary data.</text>
</comment>
<name>A0AAV9VW36_9PEZI</name>
<accession>A0AAV9VW36</accession>
<evidence type="ECO:0000313" key="4">
    <source>
        <dbReference type="EMBL" id="KAK6497659.1"/>
    </source>
</evidence>
<reference evidence="4 5" key="1">
    <citation type="submission" date="2023-08" db="EMBL/GenBank/DDBJ databases">
        <authorList>
            <person name="Palmer J.M."/>
        </authorList>
    </citation>
    <scope>NUCLEOTIDE SEQUENCE [LARGE SCALE GENOMIC DNA]</scope>
    <source>
        <strain evidence="4 5">TWF481</strain>
    </source>
</reference>
<dbReference type="EMBL" id="JAVHJL010000009">
    <property type="protein sequence ID" value="KAK6497659.1"/>
    <property type="molecule type" value="Genomic_DNA"/>
</dbReference>
<evidence type="ECO:0000256" key="1">
    <source>
        <dbReference type="SAM" id="MobiDB-lite"/>
    </source>
</evidence>
<keyword evidence="2" id="KW-0812">Transmembrane</keyword>
<dbReference type="Proteomes" id="UP001370758">
    <property type="component" value="Unassembled WGS sequence"/>
</dbReference>
<evidence type="ECO:0000313" key="5">
    <source>
        <dbReference type="Proteomes" id="UP001370758"/>
    </source>
</evidence>
<evidence type="ECO:0000259" key="3">
    <source>
        <dbReference type="Pfam" id="PF14420"/>
    </source>
</evidence>
<keyword evidence="5" id="KW-1185">Reference proteome</keyword>
<gene>
    <name evidence="4" type="ORF">TWF481_012064</name>
</gene>
<proteinExistence type="predicted"/>
<protein>
    <recommendedName>
        <fullName evidence="3">Clr5 domain-containing protein</fullName>
    </recommendedName>
</protein>
<dbReference type="InterPro" id="IPR025676">
    <property type="entry name" value="Clr5_dom"/>
</dbReference>
<feature type="compositionally biased region" description="Polar residues" evidence="1">
    <location>
        <begin position="86"/>
        <end position="99"/>
    </location>
</feature>
<dbReference type="AlphaFoldDB" id="A0AAV9VW36"/>
<feature type="domain" description="Clr5" evidence="3">
    <location>
        <begin position="1"/>
        <end position="53"/>
    </location>
</feature>
<dbReference type="Pfam" id="PF14420">
    <property type="entry name" value="Clr5"/>
    <property type="match status" value="1"/>
</dbReference>
<feature type="transmembrane region" description="Helical" evidence="2">
    <location>
        <begin position="320"/>
        <end position="339"/>
    </location>
</feature>
<organism evidence="4 5">
    <name type="scientific">Arthrobotrys musiformis</name>
    <dbReference type="NCBI Taxonomy" id="47236"/>
    <lineage>
        <taxon>Eukaryota</taxon>
        <taxon>Fungi</taxon>
        <taxon>Dikarya</taxon>
        <taxon>Ascomycota</taxon>
        <taxon>Pezizomycotina</taxon>
        <taxon>Orbiliomycetes</taxon>
        <taxon>Orbiliales</taxon>
        <taxon>Orbiliaceae</taxon>
        <taxon>Arthrobotrys</taxon>
    </lineage>
</organism>
<feature type="region of interest" description="Disordered" evidence="1">
    <location>
        <begin position="68"/>
        <end position="100"/>
    </location>
</feature>
<evidence type="ECO:0000256" key="2">
    <source>
        <dbReference type="SAM" id="Phobius"/>
    </source>
</evidence>
<keyword evidence="2" id="KW-0472">Membrane</keyword>
<feature type="transmembrane region" description="Helical" evidence="2">
    <location>
        <begin position="346"/>
        <end position="368"/>
    </location>
</feature>
<feature type="compositionally biased region" description="Acidic residues" evidence="1">
    <location>
        <begin position="667"/>
        <end position="706"/>
    </location>
</feature>
<keyword evidence="2" id="KW-1133">Transmembrane helix</keyword>
<sequence>MTYDWEKHKETLRGLYEAGMTYKNIREYMIVHHSFDASINSYKDVFTKRWKWRRYNRGATADGYRVKRKSCHPKRSTLAPNGMRKGTSQESGCTPSPGVQEQLDREQENIDPFDQPLQDVASIHARENQDPFESLALGLGPLTLPELVLEPLPGPSRLQPITIDTTPGNRLSLYLENSPKWWEDTVNPLIGRGESTQHEPTGCLWNRSTPQCQCSKDFGSGGRYEYVPLPDKLRLLKIFGAVSLVPVQKFLGLVLELLRILDTILRLIEAYLGVRSWEPIDDDGFKSYRWSLFDRIRARAKRLGRVRFGPENVQSIEMHIHIFCLGHMSLALVLPTIVFSMHLRRILFMGSHGGFVGEVCTVIFNLLVQMAMGEGLGWGGDIDSLPDDISKALDGPAASIEIWGEYLFLIVQSSLHPRLGENSTLSDDEFTLKFKTFTEPDDMLFTIGRRILSKDEKALFATVSSILDHRNDPPYHENQQQRAQETVTRDDIARNWPREMAGLEQYKFAMTKLARATTLVVDDCQKAAGSLEAGDSEVAFEIYKVFHRGLVSVYRNWEVYVETLREGLAGKVLSEFSTFCIENDMHEEEVDFLEEHLQRLDRRTKADSTTPERAIGSFGDFFIVFDVVSTIYTRNHGIRTPKQNSRLKRIMGEVWDNRGAVLRSGSECDEDSGSECDEDSGSECDEDSGSESDEDLGSESDEDSES</sequence>
<feature type="region of interest" description="Disordered" evidence="1">
    <location>
        <begin position="662"/>
        <end position="706"/>
    </location>
</feature>